<accession>I0GP87</accession>
<dbReference type="InterPro" id="IPR029044">
    <property type="entry name" value="Nucleotide-diphossugar_trans"/>
</dbReference>
<dbReference type="Proteomes" id="UP000007887">
    <property type="component" value="Chromosome"/>
</dbReference>
<dbReference type="Pfam" id="PF01501">
    <property type="entry name" value="Glyco_transf_8"/>
    <property type="match status" value="1"/>
</dbReference>
<dbReference type="PATRIC" id="fig|927704.6.peg.889"/>
<dbReference type="EC" id="2.4.1.44" evidence="4"/>
<dbReference type="AlphaFoldDB" id="I0GP87"/>
<evidence type="ECO:0000256" key="1">
    <source>
        <dbReference type="ARBA" id="ARBA00022676"/>
    </source>
</evidence>
<dbReference type="OrthoDB" id="9798746at2"/>
<dbReference type="GO" id="GO:0046872">
    <property type="term" value="F:metal ion binding"/>
    <property type="evidence" value="ECO:0007669"/>
    <property type="project" value="UniProtKB-KW"/>
</dbReference>
<proteinExistence type="predicted"/>
<evidence type="ECO:0000256" key="3">
    <source>
        <dbReference type="ARBA" id="ARBA00022723"/>
    </source>
</evidence>
<keyword evidence="3" id="KW-0479">Metal-binding</keyword>
<dbReference type="HOGENOM" id="CLU_660250_0_0_9"/>
<dbReference type="EMBL" id="AP012292">
    <property type="protein sequence ID" value="BAL82574.1"/>
    <property type="molecule type" value="Genomic_DNA"/>
</dbReference>
<dbReference type="Gene3D" id="3.90.550.10">
    <property type="entry name" value="Spore Coat Polysaccharide Biosynthesis Protein SpsA, Chain A"/>
    <property type="match status" value="1"/>
</dbReference>
<evidence type="ECO:0000313" key="4">
    <source>
        <dbReference type="EMBL" id="BAL82574.1"/>
    </source>
</evidence>
<sequence length="395" mass="46053">MIHICYALSDKKGTYTKLVGTSMRSVFAHTEEWVTVHILHDHSLSEDNRRYLMQLVRRYGQQLAFHNMERDYKERLQQMEEDNTWMEGKIKAGVSWATWFRLLVGEVLPDVGRLIYLDADTIVNLDIKELWEENTGVNGLAAVPDMVIQESHTSQLVKRGLCEEKRYFNAGMLLIDMEAFSQEKKLLERGVAFLKKHELLDYLDQDILNYFFGAACRMLAERYNTLVNQELSKGRNALAPCIYHYANKQYAFDYGNNYHRLYWENFLDTPWCNADFFCRVSHNVQQNIRAKLLIFANLTAGKRRIVVGPEKEREKYQKMLMLRENERYLTAAELHNQGTNLAVDEILVLFLPFEEFGRVKKHLDACGANEGIHYVNGMVLMAPDPRQEAKAFLEA</sequence>
<dbReference type="InterPro" id="IPR050748">
    <property type="entry name" value="Glycosyltrans_8_dom-fam"/>
</dbReference>
<dbReference type="RefSeq" id="WP_014424013.1">
    <property type="nucleotide sequence ID" value="NC_017068.1"/>
</dbReference>
<dbReference type="PANTHER" id="PTHR13778">
    <property type="entry name" value="GLYCOSYLTRANSFERASE 8 DOMAIN-CONTAINING PROTEIN"/>
    <property type="match status" value="1"/>
</dbReference>
<reference evidence="4 5" key="1">
    <citation type="submission" date="2011-10" db="EMBL/GenBank/DDBJ databases">
        <title>Whole genome sequence of Selenomonas ruminantium subsp. lactilytica TAM6421.</title>
        <authorList>
            <person name="Oguchi A."/>
            <person name="Ankai A."/>
            <person name="Kaneko J."/>
            <person name="Yamada-Narita S."/>
            <person name="Fukui S."/>
            <person name="Takahashi M."/>
            <person name="Onodera T."/>
            <person name="Kojima S."/>
            <person name="Fushimi T."/>
            <person name="Abe N."/>
            <person name="Kamio Y."/>
            <person name="Yamazaki S."/>
            <person name="Fujita N."/>
        </authorList>
    </citation>
    <scope>NUCLEOTIDE SEQUENCE [LARGE SCALE GENOMIC DNA]</scope>
    <source>
        <strain evidence="5">NBRC 103574 / TAM6421</strain>
    </source>
</reference>
<dbReference type="GO" id="GO:0008918">
    <property type="term" value="F:lipopolysaccharide 3-alpha-galactosyltransferase activity"/>
    <property type="evidence" value="ECO:0007669"/>
    <property type="project" value="UniProtKB-EC"/>
</dbReference>
<gene>
    <name evidence="4" type="primary">rfaI</name>
    <name evidence="4" type="ordered locus">SELR_08660</name>
</gene>
<keyword evidence="1 4" id="KW-0328">Glycosyltransferase</keyword>
<evidence type="ECO:0000313" key="5">
    <source>
        <dbReference type="Proteomes" id="UP000007887"/>
    </source>
</evidence>
<dbReference type="SUPFAM" id="SSF53448">
    <property type="entry name" value="Nucleotide-diphospho-sugar transferases"/>
    <property type="match status" value="1"/>
</dbReference>
<dbReference type="InterPro" id="IPR002495">
    <property type="entry name" value="Glyco_trans_8"/>
</dbReference>
<evidence type="ECO:0000256" key="2">
    <source>
        <dbReference type="ARBA" id="ARBA00022679"/>
    </source>
</evidence>
<dbReference type="KEGG" id="sri:SELR_08660"/>
<protein>
    <submittedName>
        <fullName evidence="4">Putative lipopolysaccharide 3-alpha-galactosyltransferase</fullName>
        <ecNumber evidence="4">2.4.1.44</ecNumber>
    </submittedName>
</protein>
<dbReference type="PANTHER" id="PTHR13778:SF47">
    <property type="entry name" value="LIPOPOLYSACCHARIDE 1,3-GALACTOSYLTRANSFERASE"/>
    <property type="match status" value="1"/>
</dbReference>
<dbReference type="eggNOG" id="COG1442">
    <property type="taxonomic scope" value="Bacteria"/>
</dbReference>
<keyword evidence="2 4" id="KW-0808">Transferase</keyword>
<name>I0GP87_SELRL</name>
<organism evidence="4 5">
    <name type="scientific">Selenomonas ruminantium subsp. lactilytica (strain NBRC 103574 / TAM6421)</name>
    <dbReference type="NCBI Taxonomy" id="927704"/>
    <lineage>
        <taxon>Bacteria</taxon>
        <taxon>Bacillati</taxon>
        <taxon>Bacillota</taxon>
        <taxon>Negativicutes</taxon>
        <taxon>Selenomonadales</taxon>
        <taxon>Selenomonadaceae</taxon>
        <taxon>Selenomonas</taxon>
    </lineage>
</organism>